<reference evidence="3" key="1">
    <citation type="journal article" date="2016" name="Nature">
        <title>Genome evolution in the allotetraploid frog Xenopus laevis.</title>
        <authorList>
            <person name="Session A.M."/>
            <person name="Uno Y."/>
            <person name="Kwon T."/>
            <person name="Chapman J.A."/>
            <person name="Toyoda A."/>
            <person name="Takahashi S."/>
            <person name="Fukui A."/>
            <person name="Hikosaka A."/>
            <person name="Suzuki A."/>
            <person name="Kondo M."/>
            <person name="van Heeringen S.J."/>
            <person name="Quigley I."/>
            <person name="Heinz S."/>
            <person name="Ogino H."/>
            <person name="Ochi H."/>
            <person name="Hellsten U."/>
            <person name="Lyons J.B."/>
            <person name="Simakov O."/>
            <person name="Putnam N."/>
            <person name="Stites J."/>
            <person name="Kuroki Y."/>
            <person name="Tanaka T."/>
            <person name="Michiue T."/>
            <person name="Watanabe M."/>
            <person name="Bogdanovic O."/>
            <person name="Lister R."/>
            <person name="Georgiou G."/>
            <person name="Paranjpe S.S."/>
            <person name="van Kruijsbergen I."/>
            <person name="Shu S."/>
            <person name="Carlson J."/>
            <person name="Kinoshita T."/>
            <person name="Ohta Y."/>
            <person name="Mawaribuchi S."/>
            <person name="Jenkins J."/>
            <person name="Grimwood J."/>
            <person name="Schmutz J."/>
            <person name="Mitros T."/>
            <person name="Mozaffari S.V."/>
            <person name="Suzuki Y."/>
            <person name="Haramoto Y."/>
            <person name="Yamamoto T.S."/>
            <person name="Takagi C."/>
            <person name="Heald R."/>
            <person name="Miller K."/>
            <person name="Haudenschild C."/>
            <person name="Kitzman J."/>
            <person name="Nakayama T."/>
            <person name="Izutsu Y."/>
            <person name="Robert J."/>
            <person name="Fortriede J."/>
            <person name="Burns K."/>
            <person name="Lotay V."/>
            <person name="Karimi K."/>
            <person name="Yasuoka Y."/>
            <person name="Dichmann D.S."/>
            <person name="Flajnik M.F."/>
            <person name="Houston D.W."/>
            <person name="Shendure J."/>
            <person name="DuPasquier L."/>
            <person name="Vize P.D."/>
            <person name="Zorn A.M."/>
            <person name="Ito M."/>
            <person name="Marcotte E.M."/>
            <person name="Wallingford J.B."/>
            <person name="Ito Y."/>
            <person name="Asashima M."/>
            <person name="Ueno N."/>
            <person name="Matsuda Y."/>
            <person name="Veenstra G.J."/>
            <person name="Fujiyama A."/>
            <person name="Harland R.M."/>
            <person name="Taira M."/>
            <person name="Rokhsar D.S."/>
        </authorList>
    </citation>
    <scope>NUCLEOTIDE SEQUENCE [LARGE SCALE GENOMIC DNA]</scope>
    <source>
        <strain evidence="3">J</strain>
    </source>
</reference>
<keyword evidence="1" id="KW-0812">Transmembrane</keyword>
<protein>
    <submittedName>
        <fullName evidence="2">Uncharacterized protein</fullName>
    </submittedName>
</protein>
<evidence type="ECO:0000256" key="1">
    <source>
        <dbReference type="SAM" id="Phobius"/>
    </source>
</evidence>
<organism evidence="2 3">
    <name type="scientific">Xenopus laevis</name>
    <name type="common">African clawed frog</name>
    <dbReference type="NCBI Taxonomy" id="8355"/>
    <lineage>
        <taxon>Eukaryota</taxon>
        <taxon>Metazoa</taxon>
        <taxon>Chordata</taxon>
        <taxon>Craniata</taxon>
        <taxon>Vertebrata</taxon>
        <taxon>Euteleostomi</taxon>
        <taxon>Amphibia</taxon>
        <taxon>Batrachia</taxon>
        <taxon>Anura</taxon>
        <taxon>Pipoidea</taxon>
        <taxon>Pipidae</taxon>
        <taxon>Xenopodinae</taxon>
        <taxon>Xenopus</taxon>
        <taxon>Xenopus</taxon>
    </lineage>
</organism>
<keyword evidence="1" id="KW-0472">Membrane</keyword>
<proteinExistence type="predicted"/>
<gene>
    <name evidence="2" type="ORF">XELAEV_18044400mg</name>
</gene>
<evidence type="ECO:0000313" key="2">
    <source>
        <dbReference type="EMBL" id="OCT63302.1"/>
    </source>
</evidence>
<accession>A0A974H390</accession>
<feature type="transmembrane region" description="Helical" evidence="1">
    <location>
        <begin position="145"/>
        <end position="177"/>
    </location>
</feature>
<evidence type="ECO:0000313" key="3">
    <source>
        <dbReference type="Proteomes" id="UP000694892"/>
    </source>
</evidence>
<keyword evidence="1" id="KW-1133">Transmembrane helix</keyword>
<name>A0A974H390_XENLA</name>
<dbReference type="EMBL" id="CM004482">
    <property type="protein sequence ID" value="OCT63302.1"/>
    <property type="molecule type" value="Genomic_DNA"/>
</dbReference>
<dbReference type="Proteomes" id="UP000694892">
    <property type="component" value="Chromosome 9_10L"/>
</dbReference>
<dbReference type="AlphaFoldDB" id="A0A974H390"/>
<sequence>MLGEEIIKSSQLWADFESKVNSSFHANFTCHSHSHPLNWCHLENMRLSDIYFNILTWTLDIYCCEKIQLEPCHSIQMPRVQLAALQCFCPHCIKTCIWICGQNTEIFSRVENEICLLHFAKKLYFSKNIPTQIYSKSTSPWSQTFSVYSILFLILFTFQNLMFTAFCYFLASFLLYLTFT</sequence>